<reference evidence="3" key="1">
    <citation type="submission" date="2023-10" db="EMBL/GenBank/DDBJ databases">
        <title>Genome assembly of Pristionchus species.</title>
        <authorList>
            <person name="Yoshida K."/>
            <person name="Sommer R.J."/>
        </authorList>
    </citation>
    <scope>NUCLEOTIDE SEQUENCE</scope>
    <source>
        <strain evidence="3">RS5133</strain>
    </source>
</reference>
<gene>
    <name evidence="3" type="ORF">PFISCL1PPCAC_9349</name>
</gene>
<evidence type="ECO:0000256" key="1">
    <source>
        <dbReference type="PROSITE-ProRule" id="PRU00042"/>
    </source>
</evidence>
<organism evidence="3 4">
    <name type="scientific">Pristionchus fissidentatus</name>
    <dbReference type="NCBI Taxonomy" id="1538716"/>
    <lineage>
        <taxon>Eukaryota</taxon>
        <taxon>Metazoa</taxon>
        <taxon>Ecdysozoa</taxon>
        <taxon>Nematoda</taxon>
        <taxon>Chromadorea</taxon>
        <taxon>Rhabditida</taxon>
        <taxon>Rhabditina</taxon>
        <taxon>Diplogasteromorpha</taxon>
        <taxon>Diplogasteroidea</taxon>
        <taxon>Neodiplogasteridae</taxon>
        <taxon>Pristionchus</taxon>
    </lineage>
</organism>
<feature type="domain" description="C2H2-type" evidence="2">
    <location>
        <begin position="101"/>
        <end position="129"/>
    </location>
</feature>
<evidence type="ECO:0000313" key="3">
    <source>
        <dbReference type="EMBL" id="GMT18052.1"/>
    </source>
</evidence>
<proteinExistence type="predicted"/>
<feature type="non-terminal residue" evidence="3">
    <location>
        <position position="1"/>
    </location>
</feature>
<dbReference type="AlphaFoldDB" id="A0AAV5VEB7"/>
<keyword evidence="4" id="KW-1185">Reference proteome</keyword>
<dbReference type="PROSITE" id="PS50157">
    <property type="entry name" value="ZINC_FINGER_C2H2_2"/>
    <property type="match status" value="1"/>
</dbReference>
<dbReference type="EMBL" id="BTSY01000003">
    <property type="protein sequence ID" value="GMT18052.1"/>
    <property type="molecule type" value="Genomic_DNA"/>
</dbReference>
<keyword evidence="1" id="KW-0863">Zinc-finger</keyword>
<keyword evidence="1" id="KW-0862">Zinc</keyword>
<name>A0AAV5VEB7_9BILA</name>
<dbReference type="Proteomes" id="UP001432322">
    <property type="component" value="Unassembled WGS sequence"/>
</dbReference>
<dbReference type="GO" id="GO:0008270">
    <property type="term" value="F:zinc ion binding"/>
    <property type="evidence" value="ECO:0007669"/>
    <property type="project" value="UniProtKB-KW"/>
</dbReference>
<dbReference type="InterPro" id="IPR013087">
    <property type="entry name" value="Znf_C2H2_type"/>
</dbReference>
<protein>
    <recommendedName>
        <fullName evidence="2">C2H2-type domain-containing protein</fullName>
    </recommendedName>
</protein>
<comment type="caution">
    <text evidence="3">The sequence shown here is derived from an EMBL/GenBank/DDBJ whole genome shotgun (WGS) entry which is preliminary data.</text>
</comment>
<accession>A0AAV5VEB7</accession>
<dbReference type="PROSITE" id="PS00028">
    <property type="entry name" value="ZINC_FINGER_C2H2_1"/>
    <property type="match status" value="1"/>
</dbReference>
<evidence type="ECO:0000313" key="4">
    <source>
        <dbReference type="Proteomes" id="UP001432322"/>
    </source>
</evidence>
<sequence>IVFRCDCGNESQSNNHAAHDPCGLAKSIVIISSKKSKRYSIVGGIRIGDSNEVNKDLHSPDCESPQRVVAKSSKGDVEKAAAANIAANAADDGPTASHSRCWCTACGQDFQDPVNLLNHVSLAHPNNDSNICAFDDMNAHFGTD</sequence>
<keyword evidence="1" id="KW-0479">Metal-binding</keyword>
<evidence type="ECO:0000259" key="2">
    <source>
        <dbReference type="PROSITE" id="PS50157"/>
    </source>
</evidence>